<feature type="compositionally biased region" description="Low complexity" evidence="1">
    <location>
        <begin position="1779"/>
        <end position="1792"/>
    </location>
</feature>
<feature type="compositionally biased region" description="Low complexity" evidence="1">
    <location>
        <begin position="1691"/>
        <end position="1709"/>
    </location>
</feature>
<protein>
    <submittedName>
        <fullName evidence="2">Uncharacterized protein</fullName>
    </submittedName>
</protein>
<feature type="region of interest" description="Disordered" evidence="1">
    <location>
        <begin position="1267"/>
        <end position="1334"/>
    </location>
</feature>
<gene>
    <name evidence="2" type="ORF">QBC41DRAFT_377546</name>
</gene>
<feature type="compositionally biased region" description="Basic and acidic residues" evidence="1">
    <location>
        <begin position="1793"/>
        <end position="1809"/>
    </location>
</feature>
<proteinExistence type="predicted"/>
<sequence length="1901" mass="213082">MSSSGRHPAPEYYDDDDRLPATRQEAIDHILQIRRWQEDSGFLTSRAFQGMLKTLSENLTTTTSRFIYELLQNADDLDYGGASPQVHFTYDAEKRHLLVESNEIGFKKKNVRAICSAAESSKNTQRGYGIGRRLIGEKGLGFKSVFKVASSVWIRSGHYSFRFDRDGELGRIRPIWDDDFPAEEYAAGLTTAILLKIASPTHDRQTGTSDPMDLVLQGLETLKPGHLLFLSKTKEVKVGKVVGSGALRSFIRGSTATAKPTAVFKAGHIPPQRNTLMPVSLYHNDVINQQVAFRHLVTDLPDTPERPGCLESEVTLVFPLKVPLDEPPESNMVYAFLPIRDYGFKLSIHGDFLLVPSRESIIDNVWNRALVEGVCRALVNAIPGFHRFGYHELFYRWPLLLPPGPTRNDIFEPVQSRLRDLCSLNPVLEDSKGRLVCGSQLKIVPTRLKDQDGRNILPAAYSTQHLISDKYPARIHSKLQGLGVPLLSAEEFLADLGGFISNFPTEFRAMPVSWHNALCKALHSLLDSHRDVLETLEIVPVHDKTWVSFKGRRLYLPSDVDLKLPVSISPLGIDLDIRQNADRAKFFQALGAQITDKMGFCDLLLQAHQPDVPNQRFLELTLQDRIDDFVFLYRANWKPKNTDIPELWCAANVDPSKIWRLSWVYLPDKDPYSASSLAKETRLTLLFLHDLYLKTFSQLPGGLLWLSDTLKARRFLRVVQPGPLDWGVNTHRLHSDFKALLQRDPIKGLELLQHHWEFYRSWFVPTTQNGYEWTFSEEDIKSIHTFSSTQSELTNDLSMLEFPCHGGSMARLMDTALPRQSLLVLADQRLSYHCSEDHSLFCWICDIIKSMLARPGPRPVRSDRLLRVNEPEDKSWDFLRHFGVHVEPEPKVFLDYLVQLSGRVTTQRDMEQLYEQLESSILKYGHKERDMKDIRSALNGKNYIYIPRRGGQTIGWWAPASLCVWDGPPCLRYIQRIKTFYPHRDNLFRNLLEIGNANLHSLFLEVSHLDVSDVEHIKALLVQISQQLQVSGHDLDRPDFQSCAMFPVRLTGKKSMTVVLRSAEEEWCIPEERLHIEALSGVAPLSILDAGFFEVDGMDALVRELGLKGRLVSRRLSGQETDKGDAVQHVAFEEVLRGKALYLAELIPNTISGLSFRRKKTQLINVQVYSCTKINIKLKVKVNGKEVKGVPIKSRVAKEVVDDSLRFYIIDTRKSIPVHWLSDLLVEFCGIKNNQDIQLLMQILNSNDDEIIRDELEYRRERMAVVRRPAEELEDEEEDSSESESEPEAIPEPQPEPEPQQEVQQETQPEPESDPEPEAQQENEADQSSLHPQRVSIVLRHSRSVDTGFEEAKRAKEPWKFLQVQEHEAVRPATTSKRSEHEDFIAMCYGHSHLDSPEVFTQFALDLLYLAGYRKSSPFCTWMPSEIHDRDVQATKRNSITTWSAVNQGFHAGSPLGLSASFKGPTSTTTPPVLTLKGVYIDTVHACFDLDLRPGSKTIDLASILHRLRKFLAPLHPEPRPEEEKAKDQWRQDLYLLELLTGDSELPVVAIRNPTPLSRFIDNHHRHHDHHQQANNNLTPPQTPSSSDPSHRWFSPFAHQILTLHPDDDRRILEPEVQANLDKVKATAFAFLSRFPDPAVCITVSPENNTFSAGVVPGAAKPGDRIFVPHGSKVPFVVRKKSRSGRPRQASSVSQQSVPQVPQQQTSPSAKPPAFAKIVRRASMRTSFGLKWKGKALGGGLGRKKGKGGEDQGTMTEFGPGGGLDSGVGSMEDVVAGGSVVNGGVEQGGQEVAGKERERSRSSFSFRRQESWDWEGKLLGGGGGGGGGGGHGAGSVSAGAGAGAGAGGLGVMEEEAGEGEGAPEAKVVLEGEDDRYELIGEGLHEVRVLASMTAKGSVAFT</sequence>
<evidence type="ECO:0000256" key="1">
    <source>
        <dbReference type="SAM" id="MobiDB-lite"/>
    </source>
</evidence>
<dbReference type="InterPro" id="IPR052957">
    <property type="entry name" value="Auxin_embryo_med"/>
</dbReference>
<feature type="compositionally biased region" description="Acidic residues" evidence="1">
    <location>
        <begin position="1309"/>
        <end position="1325"/>
    </location>
</feature>
<accession>A0AA40D0D6</accession>
<reference evidence="2" key="1">
    <citation type="submission" date="2023-06" db="EMBL/GenBank/DDBJ databases">
        <title>Genome-scale phylogeny and comparative genomics of the fungal order Sordariales.</title>
        <authorList>
            <consortium name="Lawrence Berkeley National Laboratory"/>
            <person name="Hensen N."/>
            <person name="Bonometti L."/>
            <person name="Westerberg I."/>
            <person name="Brannstrom I.O."/>
            <person name="Guillou S."/>
            <person name="Cros-Aarteil S."/>
            <person name="Calhoun S."/>
            <person name="Haridas S."/>
            <person name="Kuo A."/>
            <person name="Mondo S."/>
            <person name="Pangilinan J."/>
            <person name="Riley R."/>
            <person name="Labutti K."/>
            <person name="Andreopoulos B."/>
            <person name="Lipzen A."/>
            <person name="Chen C."/>
            <person name="Yanf M."/>
            <person name="Daum C."/>
            <person name="Ng V."/>
            <person name="Clum A."/>
            <person name="Steindorff A."/>
            <person name="Ohm R."/>
            <person name="Martin F."/>
            <person name="Silar P."/>
            <person name="Natvig D."/>
            <person name="Lalanne C."/>
            <person name="Gautier V."/>
            <person name="Ament-Velasquez S.L."/>
            <person name="Kruys A."/>
            <person name="Hutchinson M.I."/>
            <person name="Powell A.J."/>
            <person name="Barry K."/>
            <person name="Miller A.N."/>
            <person name="Grigoriev I.V."/>
            <person name="Debuchy R."/>
            <person name="Gladieux P."/>
            <person name="Thoren M.H."/>
            <person name="Johannesson H."/>
        </authorList>
    </citation>
    <scope>NUCLEOTIDE SEQUENCE</scope>
    <source>
        <strain evidence="2">CBS 307.81</strain>
    </source>
</reference>
<dbReference type="SUPFAM" id="SSF55874">
    <property type="entry name" value="ATPase domain of HSP90 chaperone/DNA topoisomerase II/histidine kinase"/>
    <property type="match status" value="1"/>
</dbReference>
<comment type="caution">
    <text evidence="2">The sequence shown here is derived from an EMBL/GenBank/DDBJ whole genome shotgun (WGS) entry which is preliminary data.</text>
</comment>
<dbReference type="InterPro" id="IPR036890">
    <property type="entry name" value="HATPase_C_sf"/>
</dbReference>
<feature type="region of interest" description="Disordered" evidence="1">
    <location>
        <begin position="1815"/>
        <end position="1834"/>
    </location>
</feature>
<dbReference type="PANTHER" id="PTHR32387">
    <property type="entry name" value="WU:FJ29H11"/>
    <property type="match status" value="1"/>
</dbReference>
<dbReference type="NCBIfam" id="NF047352">
    <property type="entry name" value="P_loop_sacsin"/>
    <property type="match status" value="1"/>
</dbReference>
<dbReference type="Proteomes" id="UP001174997">
    <property type="component" value="Unassembled WGS sequence"/>
</dbReference>
<feature type="region of interest" description="Disordered" evidence="1">
    <location>
        <begin position="1559"/>
        <end position="1592"/>
    </location>
</feature>
<feature type="compositionally biased region" description="Gly residues" evidence="1">
    <location>
        <begin position="1818"/>
        <end position="1833"/>
    </location>
</feature>
<feature type="region of interest" description="Disordered" evidence="1">
    <location>
        <begin position="1677"/>
        <end position="1713"/>
    </location>
</feature>
<name>A0AA40D0D6_9PEZI</name>
<dbReference type="Gene3D" id="3.30.565.10">
    <property type="entry name" value="Histidine kinase-like ATPase, C-terminal domain"/>
    <property type="match status" value="1"/>
</dbReference>
<evidence type="ECO:0000313" key="2">
    <source>
        <dbReference type="EMBL" id="KAK0658325.1"/>
    </source>
</evidence>
<evidence type="ECO:0000313" key="3">
    <source>
        <dbReference type="Proteomes" id="UP001174997"/>
    </source>
</evidence>
<feature type="region of interest" description="Disordered" evidence="1">
    <location>
        <begin position="1779"/>
        <end position="1809"/>
    </location>
</feature>
<dbReference type="PANTHER" id="PTHR32387:SF0">
    <property type="entry name" value="PROTEIN NO VEIN"/>
    <property type="match status" value="1"/>
</dbReference>
<keyword evidence="3" id="KW-1185">Reference proteome</keyword>
<feature type="compositionally biased region" description="Acidic residues" evidence="1">
    <location>
        <begin position="1272"/>
        <end position="1289"/>
    </location>
</feature>
<dbReference type="EMBL" id="JAULSY010000207">
    <property type="protein sequence ID" value="KAK0658325.1"/>
    <property type="molecule type" value="Genomic_DNA"/>
</dbReference>
<feature type="region of interest" description="Disordered" evidence="1">
    <location>
        <begin position="1739"/>
        <end position="1763"/>
    </location>
</feature>
<organism evidence="2 3">
    <name type="scientific">Cercophora samala</name>
    <dbReference type="NCBI Taxonomy" id="330535"/>
    <lineage>
        <taxon>Eukaryota</taxon>
        <taxon>Fungi</taxon>
        <taxon>Dikarya</taxon>
        <taxon>Ascomycota</taxon>
        <taxon>Pezizomycotina</taxon>
        <taxon>Sordariomycetes</taxon>
        <taxon>Sordariomycetidae</taxon>
        <taxon>Sordariales</taxon>
        <taxon>Lasiosphaeriaceae</taxon>
        <taxon>Cercophora</taxon>
    </lineage>
</organism>
<feature type="compositionally biased region" description="Low complexity" evidence="1">
    <location>
        <begin position="1573"/>
        <end position="1588"/>
    </location>
</feature>